<dbReference type="SUPFAM" id="SSF144232">
    <property type="entry name" value="HIT/MYND zinc finger-like"/>
    <property type="match status" value="1"/>
</dbReference>
<dbReference type="AlphaFoldDB" id="E2BLU9"/>
<evidence type="ECO:0000256" key="2">
    <source>
        <dbReference type="ARBA" id="ARBA00022771"/>
    </source>
</evidence>
<protein>
    <recommendedName>
        <fullName evidence="4">MYND-type domain-containing protein</fullName>
    </recommendedName>
</protein>
<evidence type="ECO:0000259" key="4">
    <source>
        <dbReference type="PROSITE" id="PS01360"/>
    </source>
</evidence>
<evidence type="ECO:0000313" key="6">
    <source>
        <dbReference type="Proteomes" id="UP000008237"/>
    </source>
</evidence>
<dbReference type="EMBL" id="GL449042">
    <property type="protein sequence ID" value="EFN83315.1"/>
    <property type="molecule type" value="Genomic_DNA"/>
</dbReference>
<keyword evidence="2" id="KW-0863">Zinc-finger</keyword>
<organism evidence="6">
    <name type="scientific">Harpegnathos saltator</name>
    <name type="common">Jerdon's jumping ant</name>
    <dbReference type="NCBI Taxonomy" id="610380"/>
    <lineage>
        <taxon>Eukaryota</taxon>
        <taxon>Metazoa</taxon>
        <taxon>Ecdysozoa</taxon>
        <taxon>Arthropoda</taxon>
        <taxon>Hexapoda</taxon>
        <taxon>Insecta</taxon>
        <taxon>Pterygota</taxon>
        <taxon>Neoptera</taxon>
        <taxon>Endopterygota</taxon>
        <taxon>Hymenoptera</taxon>
        <taxon>Apocrita</taxon>
        <taxon>Aculeata</taxon>
        <taxon>Formicoidea</taxon>
        <taxon>Formicidae</taxon>
        <taxon>Ponerinae</taxon>
        <taxon>Ponerini</taxon>
        <taxon>Harpegnathos</taxon>
    </lineage>
</organism>
<dbReference type="InParanoid" id="E2BLU9"/>
<name>E2BLU9_HARSA</name>
<gene>
    <name evidence="5" type="ORF">EAI_11984</name>
</gene>
<evidence type="ECO:0000256" key="3">
    <source>
        <dbReference type="ARBA" id="ARBA00022833"/>
    </source>
</evidence>
<keyword evidence="3" id="KW-0862">Zinc</keyword>
<accession>E2BLU9</accession>
<dbReference type="Pfam" id="PF01753">
    <property type="entry name" value="zf-MYND"/>
    <property type="match status" value="1"/>
</dbReference>
<proteinExistence type="predicted"/>
<feature type="non-terminal residue" evidence="5">
    <location>
        <position position="138"/>
    </location>
</feature>
<dbReference type="GO" id="GO:0008270">
    <property type="term" value="F:zinc ion binding"/>
    <property type="evidence" value="ECO:0007669"/>
    <property type="project" value="UniProtKB-KW"/>
</dbReference>
<dbReference type="OrthoDB" id="5282002at2759"/>
<evidence type="ECO:0000313" key="5">
    <source>
        <dbReference type="EMBL" id="EFN83315.1"/>
    </source>
</evidence>
<keyword evidence="1" id="KW-0479">Metal-binding</keyword>
<dbReference type="Gene3D" id="6.10.140.2220">
    <property type="match status" value="1"/>
</dbReference>
<sequence length="138" mass="16371">FNPNICHICKVTVAYNFITCNHCQMIIYCSQEHKQLHQPHHIQICKVIEESLLKMDVTWTTELNNMEWFHSRMELISLTEKELSRPLEFHEKQIILYAKSCRICHQQTNLRKCTTCSSANYCTDHAEIFQKIHNSNCD</sequence>
<evidence type="ECO:0000256" key="1">
    <source>
        <dbReference type="ARBA" id="ARBA00022723"/>
    </source>
</evidence>
<keyword evidence="6" id="KW-1185">Reference proteome</keyword>
<dbReference type="Proteomes" id="UP000008237">
    <property type="component" value="Unassembled WGS sequence"/>
</dbReference>
<reference evidence="5 6" key="1">
    <citation type="journal article" date="2010" name="Science">
        <title>Genomic comparison of the ants Camponotus floridanus and Harpegnathos saltator.</title>
        <authorList>
            <person name="Bonasio R."/>
            <person name="Zhang G."/>
            <person name="Ye C."/>
            <person name="Mutti N.S."/>
            <person name="Fang X."/>
            <person name="Qin N."/>
            <person name="Donahue G."/>
            <person name="Yang P."/>
            <person name="Li Q."/>
            <person name="Li C."/>
            <person name="Zhang P."/>
            <person name="Huang Z."/>
            <person name="Berger S.L."/>
            <person name="Reinberg D."/>
            <person name="Wang J."/>
            <person name="Liebig J."/>
        </authorList>
    </citation>
    <scope>NUCLEOTIDE SEQUENCE [LARGE SCALE GENOMIC DNA]</scope>
    <source>
        <strain evidence="5 6">R22 G/1</strain>
    </source>
</reference>
<feature type="non-terminal residue" evidence="5">
    <location>
        <position position="1"/>
    </location>
</feature>
<dbReference type="InterPro" id="IPR002893">
    <property type="entry name" value="Znf_MYND"/>
</dbReference>
<dbReference type="PROSITE" id="PS01360">
    <property type="entry name" value="ZF_MYND_1"/>
    <property type="match status" value="1"/>
</dbReference>
<feature type="domain" description="MYND-type" evidence="4">
    <location>
        <begin position="6"/>
        <end position="45"/>
    </location>
</feature>